<comment type="subcellular location">
    <subcellularLocation>
        <location evidence="1">Membrane</location>
    </subcellularLocation>
</comment>
<dbReference type="InterPro" id="IPR050053">
    <property type="entry name" value="ATPase_alpha/beta_chains"/>
</dbReference>
<protein>
    <recommendedName>
        <fullName evidence="14">ATP synthase subunit beta</fullName>
        <ecNumber evidence="14">7.1.2.2</ecNumber>
    </recommendedName>
</protein>
<comment type="catalytic activity">
    <reaction evidence="13 14">
        <text>ATP + H2O + 4 H(+)(in) = ADP + phosphate + 5 H(+)(out)</text>
        <dbReference type="Rhea" id="RHEA:57720"/>
        <dbReference type="ChEBI" id="CHEBI:15377"/>
        <dbReference type="ChEBI" id="CHEBI:15378"/>
        <dbReference type="ChEBI" id="CHEBI:30616"/>
        <dbReference type="ChEBI" id="CHEBI:43474"/>
        <dbReference type="ChEBI" id="CHEBI:456216"/>
        <dbReference type="EC" id="7.1.2.2"/>
    </reaction>
</comment>
<dbReference type="GO" id="GO:0042776">
    <property type="term" value="P:proton motive force-driven mitochondrial ATP synthesis"/>
    <property type="evidence" value="ECO:0007669"/>
    <property type="project" value="TreeGrafter"/>
</dbReference>
<sequence>MLKSGISRSLRAAARPAIRPRTAIRQNFLPALSARFASTDSAKDGKIHQVIGAVVDVKFDTDTLPAILNALTTTNNNQKLVLEVAQHLGENVVRCIAMDGTEGLVRGATATDTGAPIMIPVGPGTLGRIMNVTGDPIDERGPIKSDKLRPIHADPPEFTEQSTSAEVLVTGIKVVDLLAPYARGGKIGLFGGAGVGKTVFIQELINNIAKAHGGFSVFTGVGERTREGNDLYHEMQETSVIQLDGDSKVALVFGQMNEPPGARARVALTGLTVAEEFREQGQDVLLFIDNIFRFTQAGSEVSALLGRIPSAVGYQPTLAVDMGAMQERITTTKEGSITSVQAVYVPADDLTDPAPATTFAHLDATTVLSRGISELGIYPAVDPLDSKSRMLDPRVVGQDHYDTATKVQQMLQEYKSLQDIIAILGMDELSEADKLTVERARKLQRFLSQPFTVAQVFTGIEGKLVDLKDTIRSFKAIMNGDGDDLPEGAFYMVGDIESARAKGEKILADLEK</sequence>
<dbReference type="FunFam" id="1.10.1140.10:FF:000001">
    <property type="entry name" value="ATP synthase subunit beta"/>
    <property type="match status" value="1"/>
</dbReference>
<evidence type="ECO:0000256" key="12">
    <source>
        <dbReference type="ARBA" id="ARBA00023310"/>
    </source>
</evidence>
<evidence type="ECO:0000256" key="2">
    <source>
        <dbReference type="ARBA" id="ARBA00008936"/>
    </source>
</evidence>
<accession>A0A517LMG8</accession>
<evidence type="ECO:0000256" key="1">
    <source>
        <dbReference type="ARBA" id="ARBA00004370"/>
    </source>
</evidence>
<comment type="similarity">
    <text evidence="2">Belongs to the ATPase alpha/beta chains family.</text>
</comment>
<dbReference type="InterPro" id="IPR000194">
    <property type="entry name" value="ATPase_F1/V1/A1_a/bsu_nucl-bd"/>
</dbReference>
<evidence type="ECO:0000256" key="14">
    <source>
        <dbReference type="RuleBase" id="RU003553"/>
    </source>
</evidence>
<dbReference type="Pfam" id="PF02874">
    <property type="entry name" value="ATP-synt_ab_N"/>
    <property type="match status" value="1"/>
</dbReference>
<dbReference type="CDD" id="cd18110">
    <property type="entry name" value="ATP-synt_F1_beta_C"/>
    <property type="match status" value="1"/>
</dbReference>
<evidence type="ECO:0000256" key="11">
    <source>
        <dbReference type="ARBA" id="ARBA00023196"/>
    </source>
</evidence>
<evidence type="ECO:0000256" key="13">
    <source>
        <dbReference type="ARBA" id="ARBA00048383"/>
    </source>
</evidence>
<dbReference type="InterPro" id="IPR024034">
    <property type="entry name" value="ATPase_F1/V1_b/a_C"/>
</dbReference>
<evidence type="ECO:0000256" key="3">
    <source>
        <dbReference type="ARBA" id="ARBA00011648"/>
    </source>
</evidence>
<proteinExistence type="inferred from homology"/>
<evidence type="ECO:0000256" key="6">
    <source>
        <dbReference type="ARBA" id="ARBA00022781"/>
    </source>
</evidence>
<dbReference type="Gene3D" id="3.40.50.300">
    <property type="entry name" value="P-loop containing nucleotide triphosphate hydrolases"/>
    <property type="match status" value="1"/>
</dbReference>
<dbReference type="SMART" id="SM00382">
    <property type="entry name" value="AAA"/>
    <property type="match status" value="1"/>
</dbReference>
<dbReference type="EMBL" id="CP042200">
    <property type="protein sequence ID" value="QDS76837.1"/>
    <property type="molecule type" value="Genomic_DNA"/>
</dbReference>
<dbReference type="FunFam" id="3.40.50.300:FF:000026">
    <property type="entry name" value="ATP synthase subunit beta"/>
    <property type="match status" value="1"/>
</dbReference>
<dbReference type="EC" id="7.1.2.2" evidence="14"/>
<keyword evidence="10" id="KW-0472">Membrane</keyword>
<evidence type="ECO:0000256" key="10">
    <source>
        <dbReference type="ARBA" id="ARBA00023136"/>
    </source>
</evidence>
<dbReference type="HAMAP" id="MF_01347">
    <property type="entry name" value="ATP_synth_beta_bact"/>
    <property type="match status" value="1"/>
</dbReference>
<dbReference type="InterPro" id="IPR004100">
    <property type="entry name" value="ATPase_F1/V1/A1_a/bsu_N"/>
</dbReference>
<reference evidence="16 17" key="1">
    <citation type="submission" date="2019-07" db="EMBL/GenBank/DDBJ databases">
        <title>Finished genome of Venturia effusa.</title>
        <authorList>
            <person name="Young C.A."/>
            <person name="Cox M.P."/>
            <person name="Ganley A.R.D."/>
            <person name="David W.J."/>
        </authorList>
    </citation>
    <scope>NUCLEOTIDE SEQUENCE [LARGE SCALE GENOMIC DNA]</scope>
    <source>
        <strain evidence="17">albino</strain>
    </source>
</reference>
<dbReference type="InterPro" id="IPR020003">
    <property type="entry name" value="ATPase_a/bsu_AS"/>
</dbReference>
<dbReference type="CDD" id="cd18115">
    <property type="entry name" value="ATP-synt_F1_beta_N"/>
    <property type="match status" value="1"/>
</dbReference>
<keyword evidence="5 14" id="KW-0547">Nucleotide-binding</keyword>
<dbReference type="CDD" id="cd01133">
    <property type="entry name" value="F1-ATPase_beta_CD"/>
    <property type="match status" value="1"/>
</dbReference>
<keyword evidence="12 14" id="KW-0066">ATP synthesis</keyword>
<keyword evidence="9" id="KW-0406">Ion transport</keyword>
<evidence type="ECO:0000256" key="5">
    <source>
        <dbReference type="ARBA" id="ARBA00022741"/>
    </source>
</evidence>
<dbReference type="AlphaFoldDB" id="A0A517LMG8"/>
<keyword evidence="6" id="KW-0375">Hydrogen ion transport</keyword>
<dbReference type="GO" id="GO:0005524">
    <property type="term" value="F:ATP binding"/>
    <property type="evidence" value="ECO:0007669"/>
    <property type="project" value="UniProtKB-KW"/>
</dbReference>
<dbReference type="InterPro" id="IPR003593">
    <property type="entry name" value="AAA+_ATPase"/>
</dbReference>
<dbReference type="SUPFAM" id="SSF52540">
    <property type="entry name" value="P-loop containing nucleoside triphosphate hydrolases"/>
    <property type="match status" value="1"/>
</dbReference>
<evidence type="ECO:0000256" key="4">
    <source>
        <dbReference type="ARBA" id="ARBA00022448"/>
    </source>
</evidence>
<feature type="domain" description="AAA+ ATPase" evidence="15">
    <location>
        <begin position="183"/>
        <end position="365"/>
    </location>
</feature>
<dbReference type="GO" id="GO:0045259">
    <property type="term" value="C:proton-transporting ATP synthase complex"/>
    <property type="evidence" value="ECO:0007669"/>
    <property type="project" value="UniProtKB-KW"/>
</dbReference>
<dbReference type="InterPro" id="IPR027417">
    <property type="entry name" value="P-loop_NTPase"/>
</dbReference>
<dbReference type="InterPro" id="IPR005722">
    <property type="entry name" value="ATP_synth_F1_bsu"/>
</dbReference>
<comment type="subunit">
    <text evidence="3">F-type ATPases have 2 components, CF(1) - the catalytic core - and CF(0) - the membrane proton channel. CF(1) has five subunits: alpha(3), beta(3), gamma(1), delta(1), epsilon(1). CF(0) has three main subunits: a, b and c.</text>
</comment>
<keyword evidence="7 14" id="KW-0067">ATP-binding</keyword>
<dbReference type="PANTHER" id="PTHR15184">
    <property type="entry name" value="ATP SYNTHASE"/>
    <property type="match status" value="1"/>
</dbReference>
<keyword evidence="17" id="KW-1185">Reference proteome</keyword>
<dbReference type="OrthoDB" id="14523at2759"/>
<keyword evidence="8" id="KW-1278">Translocase</keyword>
<evidence type="ECO:0000256" key="9">
    <source>
        <dbReference type="ARBA" id="ARBA00023065"/>
    </source>
</evidence>
<dbReference type="Proteomes" id="UP000316270">
    <property type="component" value="Chromosome 16"/>
</dbReference>
<dbReference type="PANTHER" id="PTHR15184:SF71">
    <property type="entry name" value="ATP SYNTHASE SUBUNIT BETA, MITOCHONDRIAL"/>
    <property type="match status" value="1"/>
</dbReference>
<dbReference type="InterPro" id="IPR036121">
    <property type="entry name" value="ATPase_F1/V1/A1_a/bsu_N_sf"/>
</dbReference>
<evidence type="ECO:0000313" key="16">
    <source>
        <dbReference type="EMBL" id="QDS76837.1"/>
    </source>
</evidence>
<dbReference type="Pfam" id="PF22919">
    <property type="entry name" value="ATP-synt_VA_C"/>
    <property type="match status" value="1"/>
</dbReference>
<dbReference type="Gene3D" id="2.40.10.170">
    <property type="match status" value="1"/>
</dbReference>
<comment type="subunit">
    <text evidence="14">F-type ATPases have 2 components, CF(1) - the catalytic core - and CF(0) - the membrane proton channel. CF(1) and CF(0) have multiple subunits.</text>
</comment>
<dbReference type="Pfam" id="PF00006">
    <property type="entry name" value="ATP-synt_ab"/>
    <property type="match status" value="1"/>
</dbReference>
<keyword evidence="4" id="KW-0813">Transport</keyword>
<dbReference type="PIRSF" id="PIRSF039072">
    <property type="entry name" value="ATPase_subunit_beta"/>
    <property type="match status" value="1"/>
</dbReference>
<comment type="function">
    <text evidence="14">Produces ATP from ADP in the presence of a proton gradient across the membrane.</text>
</comment>
<dbReference type="NCBIfam" id="TIGR01039">
    <property type="entry name" value="atpD"/>
    <property type="match status" value="1"/>
</dbReference>
<dbReference type="SUPFAM" id="SSF50615">
    <property type="entry name" value="N-terminal domain of alpha and beta subunits of F1 ATP synthase"/>
    <property type="match status" value="1"/>
</dbReference>
<gene>
    <name evidence="16" type="primary">ATP2</name>
    <name evidence="16" type="ORF">FKW77_003082</name>
</gene>
<evidence type="ECO:0000256" key="7">
    <source>
        <dbReference type="ARBA" id="ARBA00022840"/>
    </source>
</evidence>
<evidence type="ECO:0000313" key="17">
    <source>
        <dbReference type="Proteomes" id="UP000316270"/>
    </source>
</evidence>
<dbReference type="GO" id="GO:0046933">
    <property type="term" value="F:proton-transporting ATP synthase activity, rotational mechanism"/>
    <property type="evidence" value="ECO:0007669"/>
    <property type="project" value="InterPro"/>
</dbReference>
<organism evidence="16 17">
    <name type="scientific">Venturia effusa</name>
    <dbReference type="NCBI Taxonomy" id="50376"/>
    <lineage>
        <taxon>Eukaryota</taxon>
        <taxon>Fungi</taxon>
        <taxon>Dikarya</taxon>
        <taxon>Ascomycota</taxon>
        <taxon>Pezizomycotina</taxon>
        <taxon>Dothideomycetes</taxon>
        <taxon>Pleosporomycetidae</taxon>
        <taxon>Venturiales</taxon>
        <taxon>Venturiaceae</taxon>
        <taxon>Venturia</taxon>
    </lineage>
</organism>
<keyword evidence="11 14" id="KW-0139">CF(1)</keyword>
<evidence type="ECO:0000256" key="8">
    <source>
        <dbReference type="ARBA" id="ARBA00022967"/>
    </source>
</evidence>
<evidence type="ECO:0000259" key="15">
    <source>
        <dbReference type="SMART" id="SM00382"/>
    </source>
</evidence>
<dbReference type="PROSITE" id="PS00152">
    <property type="entry name" value="ATPASE_ALPHA_BETA"/>
    <property type="match status" value="1"/>
</dbReference>
<dbReference type="Gene3D" id="1.10.1140.10">
    <property type="entry name" value="Bovine Mitochondrial F1-atpase, Atp Synthase Beta Chain, Chain D, domain 3"/>
    <property type="match status" value="1"/>
</dbReference>
<dbReference type="FunFam" id="2.40.10.170:FF:000004">
    <property type="entry name" value="ATP synthase subunit beta"/>
    <property type="match status" value="1"/>
</dbReference>
<dbReference type="GO" id="GO:0005743">
    <property type="term" value="C:mitochondrial inner membrane"/>
    <property type="evidence" value="ECO:0007669"/>
    <property type="project" value="UniProtKB-ARBA"/>
</dbReference>
<dbReference type="InterPro" id="IPR055190">
    <property type="entry name" value="ATP-synt_VA_C"/>
</dbReference>
<dbReference type="SUPFAM" id="SSF47917">
    <property type="entry name" value="C-terminal domain of alpha and beta subunits of F1 ATP synthase"/>
    <property type="match status" value="1"/>
</dbReference>
<dbReference type="STRING" id="50376.A0A517LMG8"/>
<name>A0A517LMG8_9PEZI</name>